<evidence type="ECO:0000256" key="3">
    <source>
        <dbReference type="ARBA" id="ARBA00022729"/>
    </source>
</evidence>
<evidence type="ECO:0000256" key="1">
    <source>
        <dbReference type="ARBA" id="ARBA00005695"/>
    </source>
</evidence>
<reference evidence="6 7" key="1">
    <citation type="journal article" date="2016" name="Nat. Commun.">
        <title>Thousands of microbial genomes shed light on interconnected biogeochemical processes in an aquifer system.</title>
        <authorList>
            <person name="Anantharaman K."/>
            <person name="Brown C.T."/>
            <person name="Hug L.A."/>
            <person name="Sharon I."/>
            <person name="Castelle C.J."/>
            <person name="Probst A.J."/>
            <person name="Thomas B.C."/>
            <person name="Singh A."/>
            <person name="Wilkins M.J."/>
            <person name="Karaoz U."/>
            <person name="Brodie E.L."/>
            <person name="Williams K.H."/>
            <person name="Hubbard S.S."/>
            <person name="Banfield J.F."/>
        </authorList>
    </citation>
    <scope>NUCLEOTIDE SEQUENCE [LARGE SCALE GENOMIC DNA]</scope>
</reference>
<dbReference type="PANTHER" id="PTHR30290">
    <property type="entry name" value="PERIPLASMIC BINDING COMPONENT OF ABC TRANSPORTER"/>
    <property type="match status" value="1"/>
</dbReference>
<dbReference type="InterPro" id="IPR000914">
    <property type="entry name" value="SBP_5_dom"/>
</dbReference>
<name>A0A1F5VFG2_9BACT</name>
<gene>
    <name evidence="6" type="ORF">A2Y62_20890</name>
</gene>
<dbReference type="SUPFAM" id="SSF53850">
    <property type="entry name" value="Periplasmic binding protein-like II"/>
    <property type="match status" value="1"/>
</dbReference>
<dbReference type="Gene3D" id="3.40.190.10">
    <property type="entry name" value="Periplasmic binding protein-like II"/>
    <property type="match status" value="1"/>
</dbReference>
<evidence type="ECO:0000313" key="7">
    <source>
        <dbReference type="Proteomes" id="UP000178943"/>
    </source>
</evidence>
<dbReference type="GO" id="GO:1904680">
    <property type="term" value="F:peptide transmembrane transporter activity"/>
    <property type="evidence" value="ECO:0007669"/>
    <property type="project" value="TreeGrafter"/>
</dbReference>
<comment type="similarity">
    <text evidence="1">Belongs to the bacterial solute-binding protein 5 family.</text>
</comment>
<dbReference type="PANTHER" id="PTHR30290:SF9">
    <property type="entry name" value="OLIGOPEPTIDE-BINDING PROTEIN APPA"/>
    <property type="match status" value="1"/>
</dbReference>
<comment type="caution">
    <text evidence="6">The sequence shown here is derived from an EMBL/GenBank/DDBJ whole genome shotgun (WGS) entry which is preliminary data.</text>
</comment>
<dbReference type="InterPro" id="IPR039424">
    <property type="entry name" value="SBP_5"/>
</dbReference>
<feature type="non-terminal residue" evidence="6">
    <location>
        <position position="368"/>
    </location>
</feature>
<dbReference type="Gene3D" id="3.90.76.10">
    <property type="entry name" value="Dipeptide-binding Protein, Domain 1"/>
    <property type="match status" value="1"/>
</dbReference>
<feature type="signal peptide" evidence="4">
    <location>
        <begin position="1"/>
        <end position="19"/>
    </location>
</feature>
<dbReference type="STRING" id="1817863.A2Y62_20890"/>
<dbReference type="EMBL" id="MFGW01000186">
    <property type="protein sequence ID" value="OGF61978.1"/>
    <property type="molecule type" value="Genomic_DNA"/>
</dbReference>
<organism evidence="6 7">
    <name type="scientific">Candidatus Fischerbacteria bacterium RBG_13_37_8</name>
    <dbReference type="NCBI Taxonomy" id="1817863"/>
    <lineage>
        <taxon>Bacteria</taxon>
        <taxon>Candidatus Fischeribacteriota</taxon>
    </lineage>
</organism>
<proteinExistence type="inferred from homology"/>
<evidence type="ECO:0000259" key="5">
    <source>
        <dbReference type="Pfam" id="PF00496"/>
    </source>
</evidence>
<feature type="chain" id="PRO_5009521962" description="Solute-binding protein family 5 domain-containing protein" evidence="4">
    <location>
        <begin position="20"/>
        <end position="368"/>
    </location>
</feature>
<dbReference type="Proteomes" id="UP000178943">
    <property type="component" value="Unassembled WGS sequence"/>
</dbReference>
<evidence type="ECO:0000313" key="6">
    <source>
        <dbReference type="EMBL" id="OGF61978.1"/>
    </source>
</evidence>
<dbReference type="Pfam" id="PF00496">
    <property type="entry name" value="SBP_bac_5"/>
    <property type="match status" value="1"/>
</dbReference>
<evidence type="ECO:0000256" key="2">
    <source>
        <dbReference type="ARBA" id="ARBA00022448"/>
    </source>
</evidence>
<sequence>MRKIIYIAAILFFASILSGQDTPRFGGTLQIGKSADITTLYPWEMTDLETMFVFQNIYEPLVRLKKENADIEPCLATDWTASKNYKTWTFHLRTNVKFHDGTPFNANSVIASFANRHSFPARLKKADDYTIVFSLDNPDAAFAITLSIEFYSIAGDATIKCYKEKCEKPVVVGTGPFMFKSWEPGKKLILVSNKDYWGGKPYLDEVIFIPFASNAELIKALKNHTVDISTSILPDHIKEIRGTSMLMFQSMPAMSLGYLGMNNEKPPFNKKEVRTAISYAINKKELINKYFLNGQAGMLAKNCLAPTMFGYDKELQDREYDPAKAKELLKEAGFPDGFETTLMPTGASRPYMPNPAAIAADVKKYLED</sequence>
<dbReference type="GO" id="GO:0015833">
    <property type="term" value="P:peptide transport"/>
    <property type="evidence" value="ECO:0007669"/>
    <property type="project" value="TreeGrafter"/>
</dbReference>
<dbReference type="AlphaFoldDB" id="A0A1F5VFG2"/>
<keyword evidence="3 4" id="KW-0732">Signal</keyword>
<evidence type="ECO:0000256" key="4">
    <source>
        <dbReference type="SAM" id="SignalP"/>
    </source>
</evidence>
<accession>A0A1F5VFG2</accession>
<protein>
    <recommendedName>
        <fullName evidence="5">Solute-binding protein family 5 domain-containing protein</fullName>
    </recommendedName>
</protein>
<keyword evidence="2" id="KW-0813">Transport</keyword>
<dbReference type="Gene3D" id="3.10.105.10">
    <property type="entry name" value="Dipeptide-binding Protein, Domain 3"/>
    <property type="match status" value="1"/>
</dbReference>
<feature type="domain" description="Solute-binding protein family 5" evidence="5">
    <location>
        <begin position="71"/>
        <end position="364"/>
    </location>
</feature>